<dbReference type="Proteomes" id="UP000574390">
    <property type="component" value="Unassembled WGS sequence"/>
</dbReference>
<reference evidence="2 3" key="1">
    <citation type="submission" date="2020-04" db="EMBL/GenBank/DDBJ databases">
        <title>Perkinsus olseni comparative genomics.</title>
        <authorList>
            <person name="Bogema D.R."/>
        </authorList>
    </citation>
    <scope>NUCLEOTIDE SEQUENCE [LARGE SCALE GENOMIC DNA]</scope>
    <source>
        <strain evidence="2">ATCC PRA-205</strain>
    </source>
</reference>
<evidence type="ECO:0000313" key="3">
    <source>
        <dbReference type="Proteomes" id="UP000574390"/>
    </source>
</evidence>
<name>A0A7J6SXC8_PEROL</name>
<sequence>YGARSRVKRYELQGLLSKLQEAKREIAYLQREALRWDAVAASQRHALCSDIQEARQKQRELRVVARGLESEIRTKHRICTDMTLKLRGPQDCRSPPRGGIEKDPRQGVIDEVATLDARVRQLRETRDWVHKQDRRERAEAARRIRELQQAMKRKELEALNREESAELSYEHLFKLQQYLQNAVS</sequence>
<evidence type="ECO:0000256" key="1">
    <source>
        <dbReference type="SAM" id="Coils"/>
    </source>
</evidence>
<feature type="non-terminal residue" evidence="2">
    <location>
        <position position="184"/>
    </location>
</feature>
<feature type="coiled-coil region" evidence="1">
    <location>
        <begin position="12"/>
        <end position="71"/>
    </location>
</feature>
<organism evidence="2 3">
    <name type="scientific">Perkinsus olseni</name>
    <name type="common">Perkinsus atlanticus</name>
    <dbReference type="NCBI Taxonomy" id="32597"/>
    <lineage>
        <taxon>Eukaryota</taxon>
        <taxon>Sar</taxon>
        <taxon>Alveolata</taxon>
        <taxon>Perkinsozoa</taxon>
        <taxon>Perkinsea</taxon>
        <taxon>Perkinsida</taxon>
        <taxon>Perkinsidae</taxon>
        <taxon>Perkinsus</taxon>
    </lineage>
</organism>
<feature type="coiled-coil region" evidence="1">
    <location>
        <begin position="130"/>
        <end position="164"/>
    </location>
</feature>
<dbReference type="EMBL" id="JABANM010011971">
    <property type="protein sequence ID" value="KAF4736800.1"/>
    <property type="molecule type" value="Genomic_DNA"/>
</dbReference>
<accession>A0A7J6SXC8</accession>
<dbReference type="AlphaFoldDB" id="A0A7J6SXC8"/>
<comment type="caution">
    <text evidence="2">The sequence shown here is derived from an EMBL/GenBank/DDBJ whole genome shotgun (WGS) entry which is preliminary data.</text>
</comment>
<keyword evidence="1" id="KW-0175">Coiled coil</keyword>
<evidence type="ECO:0000313" key="2">
    <source>
        <dbReference type="EMBL" id="KAF4736800.1"/>
    </source>
</evidence>
<gene>
    <name evidence="2" type="ORF">FOZ62_008838</name>
</gene>
<proteinExistence type="predicted"/>
<protein>
    <submittedName>
        <fullName evidence="2">Uncharacterized protein</fullName>
    </submittedName>
</protein>